<dbReference type="SMART" id="SM00052">
    <property type="entry name" value="EAL"/>
    <property type="match status" value="1"/>
</dbReference>
<evidence type="ECO:0000313" key="2">
    <source>
        <dbReference type="EMBL" id="GGY27233.1"/>
    </source>
</evidence>
<evidence type="ECO:0000259" key="1">
    <source>
        <dbReference type="PROSITE" id="PS50883"/>
    </source>
</evidence>
<name>A0A918P5Q6_9NEIS</name>
<comment type="caution">
    <text evidence="2">The sequence shown here is derived from an EMBL/GenBank/DDBJ whole genome shotgun (WGS) entry which is preliminary data.</text>
</comment>
<dbReference type="RefSeq" id="WP_189536431.1">
    <property type="nucleotide sequence ID" value="NZ_BMYX01000024.1"/>
</dbReference>
<dbReference type="InterPro" id="IPR035919">
    <property type="entry name" value="EAL_sf"/>
</dbReference>
<keyword evidence="3" id="KW-1185">Reference proteome</keyword>
<reference evidence="2" key="2">
    <citation type="submission" date="2020-09" db="EMBL/GenBank/DDBJ databases">
        <authorList>
            <person name="Sun Q."/>
            <person name="Kim S."/>
        </authorList>
    </citation>
    <scope>NUCLEOTIDE SEQUENCE</scope>
    <source>
        <strain evidence="2">KCTC 32182</strain>
    </source>
</reference>
<dbReference type="Gene3D" id="3.20.20.450">
    <property type="entry name" value="EAL domain"/>
    <property type="match status" value="1"/>
</dbReference>
<dbReference type="PANTHER" id="PTHR33121">
    <property type="entry name" value="CYCLIC DI-GMP PHOSPHODIESTERASE PDEF"/>
    <property type="match status" value="1"/>
</dbReference>
<dbReference type="Pfam" id="PF00563">
    <property type="entry name" value="EAL"/>
    <property type="match status" value="1"/>
</dbReference>
<dbReference type="AlphaFoldDB" id="A0A918P5Q6"/>
<reference evidence="2" key="1">
    <citation type="journal article" date="2014" name="Int. J. Syst. Evol. Microbiol.">
        <title>Complete genome sequence of Corynebacterium casei LMG S-19264T (=DSM 44701T), isolated from a smear-ripened cheese.</title>
        <authorList>
            <consortium name="US DOE Joint Genome Institute (JGI-PGF)"/>
            <person name="Walter F."/>
            <person name="Albersmeier A."/>
            <person name="Kalinowski J."/>
            <person name="Ruckert C."/>
        </authorList>
    </citation>
    <scope>NUCLEOTIDE SEQUENCE</scope>
    <source>
        <strain evidence="2">KCTC 32182</strain>
    </source>
</reference>
<dbReference type="PANTHER" id="PTHR33121:SF70">
    <property type="entry name" value="SIGNALING PROTEIN YKOW"/>
    <property type="match status" value="1"/>
</dbReference>
<dbReference type="InterPro" id="IPR050706">
    <property type="entry name" value="Cyclic-di-GMP_PDE-like"/>
</dbReference>
<organism evidence="2 3">
    <name type="scientific">Paludibacterium paludis</name>
    <dbReference type="NCBI Taxonomy" id="1225769"/>
    <lineage>
        <taxon>Bacteria</taxon>
        <taxon>Pseudomonadati</taxon>
        <taxon>Pseudomonadota</taxon>
        <taxon>Betaproteobacteria</taxon>
        <taxon>Neisseriales</taxon>
        <taxon>Chromobacteriaceae</taxon>
        <taxon>Paludibacterium</taxon>
    </lineage>
</organism>
<dbReference type="InterPro" id="IPR001633">
    <property type="entry name" value="EAL_dom"/>
</dbReference>
<gene>
    <name evidence="2" type="ORF">GCM10011289_33320</name>
</gene>
<feature type="domain" description="EAL" evidence="1">
    <location>
        <begin position="13"/>
        <end position="266"/>
    </location>
</feature>
<proteinExistence type="predicted"/>
<accession>A0A918P5Q6</accession>
<dbReference type="EMBL" id="BMYX01000024">
    <property type="protein sequence ID" value="GGY27233.1"/>
    <property type="molecule type" value="Genomic_DNA"/>
</dbReference>
<dbReference type="Proteomes" id="UP000645257">
    <property type="component" value="Unassembled WGS sequence"/>
</dbReference>
<dbReference type="GO" id="GO:0071111">
    <property type="term" value="F:cyclic-guanylate-specific phosphodiesterase activity"/>
    <property type="evidence" value="ECO:0007669"/>
    <property type="project" value="InterPro"/>
</dbReference>
<sequence length="268" mass="28884">MTVQSVDAAKPVTAMSPEAILGALANDQLLPYFQPLILPADRRILGFEALARWKHPELGLLPPAAFVPVMAEKGMMKELTELMLEKSLYACSNWRDAGHDLKVGVNLSTEALNVPDLAQRMQQKARIAGVPPASMVIEFNTVGLESLLDSARPVLAALRRAGFGVAADDFYPGSVLERQLDHTILSSIKLSRKAVALVAKNEEAGQAVARTVACAANAGLMTIAMGVEERGQLDWLASVPCDAIQGYVFSRPLPENGLIPWISEWKSG</sequence>
<dbReference type="CDD" id="cd01948">
    <property type="entry name" value="EAL"/>
    <property type="match status" value="1"/>
</dbReference>
<evidence type="ECO:0000313" key="3">
    <source>
        <dbReference type="Proteomes" id="UP000645257"/>
    </source>
</evidence>
<dbReference type="PROSITE" id="PS50883">
    <property type="entry name" value="EAL"/>
    <property type="match status" value="1"/>
</dbReference>
<protein>
    <recommendedName>
        <fullName evidence="1">EAL domain-containing protein</fullName>
    </recommendedName>
</protein>
<dbReference type="SUPFAM" id="SSF141868">
    <property type="entry name" value="EAL domain-like"/>
    <property type="match status" value="1"/>
</dbReference>